<sequence>MFDVVKKAHHLITGRMSFTAREQDLVTLLVRAVKQEADKQRYSVGNNEEYDLQKIPTKFFFSTKELTSLLNVTPSALYHTLDDVTTSIMGKVAYIKNPEKNSFEKAVLVTRAKYENGTLMLGIDRDTAGTMLDYSQGFAEIDLRLLLSLRGGYEKRLLELISRFKNHRDYTCKLDDFYEMVGAHRDQFKDFTIFRRTVIEKPLQRLITQSNGVWTPKDDAKKGYELVKNGRSYSHIIFKMQWNEPISKKEKQKTLPQSSTSELVVDDAIKTYSDLMNKERLPSTAELNNLMSFMGQLMLEGFEFGAEFLTLFKTAQDANSQLDGE</sequence>
<evidence type="ECO:0000256" key="1">
    <source>
        <dbReference type="ARBA" id="ARBA00038283"/>
    </source>
</evidence>
<evidence type="ECO:0000313" key="4">
    <source>
        <dbReference type="Proteomes" id="UP000241190"/>
    </source>
</evidence>
<dbReference type="InterPro" id="IPR036390">
    <property type="entry name" value="WH_DNA-bd_sf"/>
</dbReference>
<reference evidence="3 4" key="1">
    <citation type="submission" date="2018-03" db="EMBL/GenBank/DDBJ databases">
        <title>Whole genome sequencing of Histamine producing bacteria.</title>
        <authorList>
            <person name="Butler K."/>
        </authorList>
    </citation>
    <scope>NUCLEOTIDE SEQUENCE [LARGE SCALE GENOMIC DNA]</scope>
    <source>
        <strain evidence="3 4">ATCC 51761</strain>
    </source>
</reference>
<dbReference type="RefSeq" id="WP_045038773.1">
    <property type="nucleotide sequence ID" value="NZ_JZSR01000059.1"/>
</dbReference>
<dbReference type="InterPro" id="IPR036388">
    <property type="entry name" value="WH-like_DNA-bd_sf"/>
</dbReference>
<organism evidence="3 4">
    <name type="scientific">Photobacterium iliopiscarium</name>
    <dbReference type="NCBI Taxonomy" id="56192"/>
    <lineage>
        <taxon>Bacteria</taxon>
        <taxon>Pseudomonadati</taxon>
        <taxon>Pseudomonadota</taxon>
        <taxon>Gammaproteobacteria</taxon>
        <taxon>Vibrionales</taxon>
        <taxon>Vibrionaceae</taxon>
        <taxon>Photobacterium</taxon>
    </lineage>
</organism>
<name>A0ABX5GM95_9GAMM</name>
<proteinExistence type="inferred from homology"/>
<protein>
    <submittedName>
        <fullName evidence="3">RepB family plasmid replication initiator protein</fullName>
    </submittedName>
</protein>
<keyword evidence="4" id="KW-1185">Reference proteome</keyword>
<accession>A0ABX5GM95</accession>
<comment type="similarity">
    <text evidence="1">Belongs to the initiator RepB protein family.</text>
</comment>
<dbReference type="Pfam" id="PF01051">
    <property type="entry name" value="Rep3_N"/>
    <property type="match status" value="1"/>
</dbReference>
<dbReference type="Proteomes" id="UP000241190">
    <property type="component" value="Unassembled WGS sequence"/>
</dbReference>
<dbReference type="EMBL" id="PYOP01000059">
    <property type="protein sequence ID" value="PSW90472.1"/>
    <property type="molecule type" value="Genomic_DNA"/>
</dbReference>
<feature type="domain" description="Initiator Rep protein WH1" evidence="2">
    <location>
        <begin position="5"/>
        <end position="161"/>
    </location>
</feature>
<evidence type="ECO:0000259" key="2">
    <source>
        <dbReference type="Pfam" id="PF01051"/>
    </source>
</evidence>
<comment type="caution">
    <text evidence="3">The sequence shown here is derived from an EMBL/GenBank/DDBJ whole genome shotgun (WGS) entry which is preliminary data.</text>
</comment>
<dbReference type="Gene3D" id="1.10.10.10">
    <property type="entry name" value="Winged helix-like DNA-binding domain superfamily/Winged helix DNA-binding domain"/>
    <property type="match status" value="2"/>
</dbReference>
<evidence type="ECO:0000313" key="3">
    <source>
        <dbReference type="EMBL" id="PSW90472.1"/>
    </source>
</evidence>
<gene>
    <name evidence="3" type="ORF">C9J52_19775</name>
</gene>
<dbReference type="SUPFAM" id="SSF46785">
    <property type="entry name" value="Winged helix' DNA-binding domain"/>
    <property type="match status" value="2"/>
</dbReference>
<dbReference type="InterPro" id="IPR000525">
    <property type="entry name" value="Initiator_Rep_WH1"/>
</dbReference>